<dbReference type="GO" id="GO:0008233">
    <property type="term" value="F:peptidase activity"/>
    <property type="evidence" value="ECO:0007669"/>
    <property type="project" value="UniProtKB-KW"/>
</dbReference>
<dbReference type="Pfam" id="PF11992">
    <property type="entry name" value="TgpA_N"/>
    <property type="match status" value="1"/>
</dbReference>
<protein>
    <submittedName>
        <fullName evidence="4">Transglutaminase-like putative cysteine protease</fullName>
    </submittedName>
</protein>
<dbReference type="OrthoDB" id="3651060at2"/>
<dbReference type="InterPro" id="IPR052901">
    <property type="entry name" value="Bact_TGase-like"/>
</dbReference>
<dbReference type="Gene3D" id="3.10.620.30">
    <property type="match status" value="1"/>
</dbReference>
<keyword evidence="4" id="KW-0645">Protease</keyword>
<feature type="domain" description="Transglutaminase-like" evidence="3">
    <location>
        <begin position="507"/>
        <end position="577"/>
    </location>
</feature>
<dbReference type="InterPro" id="IPR021878">
    <property type="entry name" value="TgpA_N"/>
</dbReference>
<feature type="transmembrane region" description="Helical" evidence="2">
    <location>
        <begin position="49"/>
        <end position="70"/>
    </location>
</feature>
<accession>A0A7W9E2M0</accession>
<feature type="compositionally biased region" description="Basic and acidic residues" evidence="1">
    <location>
        <begin position="577"/>
        <end position="587"/>
    </location>
</feature>
<dbReference type="SUPFAM" id="SSF54001">
    <property type="entry name" value="Cysteine proteinases"/>
    <property type="match status" value="1"/>
</dbReference>
<feature type="transmembrane region" description="Helical" evidence="2">
    <location>
        <begin position="630"/>
        <end position="660"/>
    </location>
</feature>
<name>A0A7W9E2M0_9MICO</name>
<keyword evidence="2" id="KW-0472">Membrane</keyword>
<dbReference type="InterPro" id="IPR038765">
    <property type="entry name" value="Papain-like_cys_pep_sf"/>
</dbReference>
<comment type="caution">
    <text evidence="4">The sequence shown here is derived from an EMBL/GenBank/DDBJ whole genome shotgun (WGS) entry which is preliminary data.</text>
</comment>
<dbReference type="PANTHER" id="PTHR42736">
    <property type="entry name" value="PROTEIN-GLUTAMINE GAMMA-GLUTAMYLTRANSFERASE"/>
    <property type="match status" value="1"/>
</dbReference>
<feature type="compositionally biased region" description="Basic and acidic residues" evidence="1">
    <location>
        <begin position="609"/>
        <end position="621"/>
    </location>
</feature>
<dbReference type="GO" id="GO:0006508">
    <property type="term" value="P:proteolysis"/>
    <property type="evidence" value="ECO:0007669"/>
    <property type="project" value="UniProtKB-KW"/>
</dbReference>
<feature type="transmembrane region" description="Helical" evidence="2">
    <location>
        <begin position="21"/>
        <end position="43"/>
    </location>
</feature>
<evidence type="ECO:0000313" key="5">
    <source>
        <dbReference type="Proteomes" id="UP000561726"/>
    </source>
</evidence>
<sequence length="789" mass="83871">MSGSVQSRREARTRPRPRLSLGAGHTVALLFATIAACVTLWPVYQSREFIVLVGAAFALGAVIAVGGALFRWPAWLVILVTLAGFLVTGVPLAVPGRAVDGLWPSVPGLVDLLAASALSWKQLVTIVLPVGSYQTLLVPALILVLASTVIGLSTALRARTPELAVIAPGMLFVAGIALGPAVDFFPLLSGLGFFLTVLVWLLWMRHERRDSALRLAAGVLDAPSRPAQAARGDSLHATAPAVLSATAILLTAASIGALAAVAVPAQADRDVLRTRVQQPFDPLDYSSPLSEFRSYLQPARADEPLLEVEGLPRGGRLRLAALDTYDGIVYSVGDSGTRSVSGAFTRLPYRLDQSVVAGEQTTLSVTVEGYTGVWVPGSGQLEQIDFRGSTSVARSDSFYYNDAGASAAVISGLTRGDRYVSESVTPLPVADLEALRPGSAVQPPLGLVPDRLVQALDGYARGDDAPGVRLRDALDGLARDGYVSHGIASDEPISRSGHGADRITQLFTDVPMIGDQEQYAVAAALMARQIGFPARVVVGFAPDPGRTGAVQVTGADMSAWIEVQSSEGAWVTIDPTPIRRDIPRNQPDEPTIVSRPQSVLPPPAVDTPQQRDPEPAERTVEEPAVGLSPLLAFLLAAATVAGWTLLGLAVALSPFLFVVAAKARRRRLRRTRPDPRDRMSGGWHEFVDAAADSGIELPVRATRLELAGTVSGSIRGTHAHVLAVAVDRALFSPDTTSRADSDAAWGAVDHLRRQLMEGKSRWERLRAFLSVRSFGRYSGGRRTKEGQRS</sequence>
<proteinExistence type="predicted"/>
<dbReference type="SMART" id="SM00460">
    <property type="entry name" value="TGc"/>
    <property type="match status" value="1"/>
</dbReference>
<keyword evidence="2" id="KW-0812">Transmembrane</keyword>
<dbReference type="RefSeq" id="WP_052542187.1">
    <property type="nucleotide sequence ID" value="NZ_JACHBQ010000001.1"/>
</dbReference>
<reference evidence="4 5" key="1">
    <citation type="submission" date="2020-08" db="EMBL/GenBank/DDBJ databases">
        <title>Sequencing the genomes of 1000 actinobacteria strains.</title>
        <authorList>
            <person name="Klenk H.-P."/>
        </authorList>
    </citation>
    <scope>NUCLEOTIDE SEQUENCE [LARGE SCALE GENOMIC DNA]</scope>
    <source>
        <strain evidence="4 5">DSM 21065</strain>
    </source>
</reference>
<dbReference type="PANTHER" id="PTHR42736:SF1">
    <property type="entry name" value="PROTEIN-GLUTAMINE GAMMA-GLUTAMYLTRANSFERASE"/>
    <property type="match status" value="1"/>
</dbReference>
<dbReference type="AlphaFoldDB" id="A0A7W9E2M0"/>
<feature type="transmembrane region" description="Helical" evidence="2">
    <location>
        <begin position="136"/>
        <end position="156"/>
    </location>
</feature>
<dbReference type="EMBL" id="JACHBQ010000001">
    <property type="protein sequence ID" value="MBB5640221.1"/>
    <property type="molecule type" value="Genomic_DNA"/>
</dbReference>
<evidence type="ECO:0000313" key="4">
    <source>
        <dbReference type="EMBL" id="MBB5640221.1"/>
    </source>
</evidence>
<keyword evidence="4" id="KW-0378">Hydrolase</keyword>
<feature type="transmembrane region" description="Helical" evidence="2">
    <location>
        <begin position="187"/>
        <end position="204"/>
    </location>
</feature>
<feature type="transmembrane region" description="Helical" evidence="2">
    <location>
        <begin position="75"/>
        <end position="94"/>
    </location>
</feature>
<dbReference type="InterPro" id="IPR002931">
    <property type="entry name" value="Transglutaminase-like"/>
</dbReference>
<dbReference type="Pfam" id="PF01841">
    <property type="entry name" value="Transglut_core"/>
    <property type="match status" value="1"/>
</dbReference>
<dbReference type="Proteomes" id="UP000561726">
    <property type="component" value="Unassembled WGS sequence"/>
</dbReference>
<evidence type="ECO:0000259" key="3">
    <source>
        <dbReference type="SMART" id="SM00460"/>
    </source>
</evidence>
<keyword evidence="2" id="KW-1133">Transmembrane helix</keyword>
<evidence type="ECO:0000256" key="2">
    <source>
        <dbReference type="SAM" id="Phobius"/>
    </source>
</evidence>
<feature type="transmembrane region" description="Helical" evidence="2">
    <location>
        <begin position="163"/>
        <end position="181"/>
    </location>
</feature>
<evidence type="ECO:0000256" key="1">
    <source>
        <dbReference type="SAM" id="MobiDB-lite"/>
    </source>
</evidence>
<feature type="transmembrane region" description="Helical" evidence="2">
    <location>
        <begin position="241"/>
        <end position="263"/>
    </location>
</feature>
<organism evidence="4 5">
    <name type="scientific">Cryobacterium roopkundense</name>
    <dbReference type="NCBI Taxonomy" id="1001240"/>
    <lineage>
        <taxon>Bacteria</taxon>
        <taxon>Bacillati</taxon>
        <taxon>Actinomycetota</taxon>
        <taxon>Actinomycetes</taxon>
        <taxon>Micrococcales</taxon>
        <taxon>Microbacteriaceae</taxon>
        <taxon>Cryobacterium</taxon>
    </lineage>
</organism>
<gene>
    <name evidence="4" type="ORF">BJ997_000769</name>
</gene>
<feature type="region of interest" description="Disordered" evidence="1">
    <location>
        <begin position="577"/>
        <end position="621"/>
    </location>
</feature>